<feature type="transmembrane region" description="Helical" evidence="1">
    <location>
        <begin position="67"/>
        <end position="85"/>
    </location>
</feature>
<proteinExistence type="predicted"/>
<sequence>HQYLYTSLTEVHLRCTRVHDFIFLITMLITFSRIAENMLTNTLSFSFLFLSRELTNTMDFNGCLRNLYQFFIIIMSSSNTFFIIIERPLNTRRVRSLRGFRDSRLTDNLLFENQLPQLGL</sequence>
<keyword evidence="1" id="KW-0812">Transmembrane</keyword>
<name>A0AAD7ZS64_DIPPU</name>
<keyword evidence="3" id="KW-1185">Reference proteome</keyword>
<keyword evidence="1" id="KW-1133">Transmembrane helix</keyword>
<gene>
    <name evidence="2" type="ORF">L9F63_003023</name>
</gene>
<evidence type="ECO:0000313" key="3">
    <source>
        <dbReference type="Proteomes" id="UP001233999"/>
    </source>
</evidence>
<feature type="transmembrane region" description="Helical" evidence="1">
    <location>
        <begin position="21"/>
        <end position="47"/>
    </location>
</feature>
<reference evidence="2" key="1">
    <citation type="journal article" date="2023" name="IScience">
        <title>Live-bearing cockroach genome reveals convergent evolutionary mechanisms linked to viviparity in insects and beyond.</title>
        <authorList>
            <person name="Fouks B."/>
            <person name="Harrison M.C."/>
            <person name="Mikhailova A.A."/>
            <person name="Marchal E."/>
            <person name="English S."/>
            <person name="Carruthers M."/>
            <person name="Jennings E.C."/>
            <person name="Chiamaka E.L."/>
            <person name="Frigard R.A."/>
            <person name="Pippel M."/>
            <person name="Attardo G.M."/>
            <person name="Benoit J.B."/>
            <person name="Bornberg-Bauer E."/>
            <person name="Tobe S.S."/>
        </authorList>
    </citation>
    <scope>NUCLEOTIDE SEQUENCE</scope>
    <source>
        <strain evidence="2">Stay&amp;Tobe</strain>
    </source>
</reference>
<feature type="non-terminal residue" evidence="2">
    <location>
        <position position="120"/>
    </location>
</feature>
<dbReference type="AlphaFoldDB" id="A0AAD7ZS64"/>
<accession>A0AAD7ZS64</accession>
<evidence type="ECO:0000313" key="2">
    <source>
        <dbReference type="EMBL" id="KAJ9585167.1"/>
    </source>
</evidence>
<feature type="non-terminal residue" evidence="2">
    <location>
        <position position="1"/>
    </location>
</feature>
<dbReference type="Proteomes" id="UP001233999">
    <property type="component" value="Unassembled WGS sequence"/>
</dbReference>
<reference evidence="2" key="2">
    <citation type="submission" date="2023-05" db="EMBL/GenBank/DDBJ databases">
        <authorList>
            <person name="Fouks B."/>
        </authorList>
    </citation>
    <scope>NUCLEOTIDE SEQUENCE</scope>
    <source>
        <strain evidence="2">Stay&amp;Tobe</strain>
        <tissue evidence="2">Testes</tissue>
    </source>
</reference>
<keyword evidence="1" id="KW-0472">Membrane</keyword>
<organism evidence="2 3">
    <name type="scientific">Diploptera punctata</name>
    <name type="common">Pacific beetle cockroach</name>
    <dbReference type="NCBI Taxonomy" id="6984"/>
    <lineage>
        <taxon>Eukaryota</taxon>
        <taxon>Metazoa</taxon>
        <taxon>Ecdysozoa</taxon>
        <taxon>Arthropoda</taxon>
        <taxon>Hexapoda</taxon>
        <taxon>Insecta</taxon>
        <taxon>Pterygota</taxon>
        <taxon>Neoptera</taxon>
        <taxon>Polyneoptera</taxon>
        <taxon>Dictyoptera</taxon>
        <taxon>Blattodea</taxon>
        <taxon>Blaberoidea</taxon>
        <taxon>Blaberidae</taxon>
        <taxon>Diplopterinae</taxon>
        <taxon>Diploptera</taxon>
    </lineage>
</organism>
<dbReference type="EMBL" id="JASPKZ010007294">
    <property type="protein sequence ID" value="KAJ9585167.1"/>
    <property type="molecule type" value="Genomic_DNA"/>
</dbReference>
<comment type="caution">
    <text evidence="2">The sequence shown here is derived from an EMBL/GenBank/DDBJ whole genome shotgun (WGS) entry which is preliminary data.</text>
</comment>
<evidence type="ECO:0000256" key="1">
    <source>
        <dbReference type="SAM" id="Phobius"/>
    </source>
</evidence>
<protein>
    <submittedName>
        <fullName evidence="2">Uncharacterized protein</fullName>
    </submittedName>
</protein>